<proteinExistence type="predicted"/>
<evidence type="ECO:0000313" key="1">
    <source>
        <dbReference type="EMBL" id="MFC7442210.1"/>
    </source>
</evidence>
<protein>
    <submittedName>
        <fullName evidence="1">Uncharacterized protein</fullName>
    </submittedName>
</protein>
<name>A0ABW2RMA1_9BACL</name>
<sequence>MTMKTRETLPGHLLYDIFDSDLSVSYLVESYDEWRQNWRQVPTFVSDCFELIAAKHGFDQHKMDEKREHVLEEIREAHPEVWLYLHPDGVFSKYHYDYARSAFWCRYQYRKMGISEEEGQE</sequence>
<dbReference type="Proteomes" id="UP001596500">
    <property type="component" value="Unassembled WGS sequence"/>
</dbReference>
<gene>
    <name evidence="1" type="ORF">ACFQNG_14040</name>
</gene>
<dbReference type="RefSeq" id="WP_379865937.1">
    <property type="nucleotide sequence ID" value="NZ_JBHTBW010000046.1"/>
</dbReference>
<comment type="caution">
    <text evidence="1">The sequence shown here is derived from an EMBL/GenBank/DDBJ whole genome shotgun (WGS) entry which is preliminary data.</text>
</comment>
<reference evidence="2" key="1">
    <citation type="journal article" date="2019" name="Int. J. Syst. Evol. Microbiol.">
        <title>The Global Catalogue of Microorganisms (GCM) 10K type strain sequencing project: providing services to taxonomists for standard genome sequencing and annotation.</title>
        <authorList>
            <consortium name="The Broad Institute Genomics Platform"/>
            <consortium name="The Broad Institute Genome Sequencing Center for Infectious Disease"/>
            <person name="Wu L."/>
            <person name="Ma J."/>
        </authorList>
    </citation>
    <scope>NUCLEOTIDE SEQUENCE [LARGE SCALE GENOMIC DNA]</scope>
    <source>
        <strain evidence="2">CGMCC 1.12942</strain>
    </source>
</reference>
<keyword evidence="2" id="KW-1185">Reference proteome</keyword>
<dbReference type="EMBL" id="JBHTBW010000046">
    <property type="protein sequence ID" value="MFC7442210.1"/>
    <property type="molecule type" value="Genomic_DNA"/>
</dbReference>
<evidence type="ECO:0000313" key="2">
    <source>
        <dbReference type="Proteomes" id="UP001596500"/>
    </source>
</evidence>
<accession>A0ABW2RMA1</accession>
<organism evidence="1 2">
    <name type="scientific">Laceyella putida</name>
    <dbReference type="NCBI Taxonomy" id="110101"/>
    <lineage>
        <taxon>Bacteria</taxon>
        <taxon>Bacillati</taxon>
        <taxon>Bacillota</taxon>
        <taxon>Bacilli</taxon>
        <taxon>Bacillales</taxon>
        <taxon>Thermoactinomycetaceae</taxon>
        <taxon>Laceyella</taxon>
    </lineage>
</organism>